<dbReference type="PRINTS" id="PR00778">
    <property type="entry name" value="HTHARSR"/>
</dbReference>
<dbReference type="PROSITE" id="PS50987">
    <property type="entry name" value="HTH_ARSR_2"/>
    <property type="match status" value="1"/>
</dbReference>
<dbReference type="Proteomes" id="UP000199233">
    <property type="component" value="Unassembled WGS sequence"/>
</dbReference>
<accession>A0A1H9I1B9</accession>
<dbReference type="InterPro" id="IPR036390">
    <property type="entry name" value="WH_DNA-bd_sf"/>
</dbReference>
<feature type="domain" description="HTH arsR-type" evidence="1">
    <location>
        <begin position="6"/>
        <end position="101"/>
    </location>
</feature>
<dbReference type="Pfam" id="PF12840">
    <property type="entry name" value="HTH_20"/>
    <property type="match status" value="1"/>
</dbReference>
<evidence type="ECO:0000313" key="3">
    <source>
        <dbReference type="Proteomes" id="UP000199233"/>
    </source>
</evidence>
<organism evidence="2 3">
    <name type="scientific">Solimonas aquatica</name>
    <dbReference type="NCBI Taxonomy" id="489703"/>
    <lineage>
        <taxon>Bacteria</taxon>
        <taxon>Pseudomonadati</taxon>
        <taxon>Pseudomonadota</taxon>
        <taxon>Gammaproteobacteria</taxon>
        <taxon>Nevskiales</taxon>
        <taxon>Nevskiaceae</taxon>
        <taxon>Solimonas</taxon>
    </lineage>
</organism>
<dbReference type="InterPro" id="IPR036388">
    <property type="entry name" value="WH-like_DNA-bd_sf"/>
</dbReference>
<dbReference type="SUPFAM" id="SSF46785">
    <property type="entry name" value="Winged helix' DNA-binding domain"/>
    <property type="match status" value="1"/>
</dbReference>
<dbReference type="InterPro" id="IPR011991">
    <property type="entry name" value="ArsR-like_HTH"/>
</dbReference>
<dbReference type="OrthoDB" id="46768at2"/>
<dbReference type="EMBL" id="FOFS01000009">
    <property type="protein sequence ID" value="SEQ68272.1"/>
    <property type="molecule type" value="Genomic_DNA"/>
</dbReference>
<dbReference type="RefSeq" id="WP_093286567.1">
    <property type="nucleotide sequence ID" value="NZ_FOFS01000009.1"/>
</dbReference>
<gene>
    <name evidence="2" type="ORF">SAMN04488038_109126</name>
</gene>
<dbReference type="Gene3D" id="1.10.10.10">
    <property type="entry name" value="Winged helix-like DNA-binding domain superfamily/Winged helix DNA-binding domain"/>
    <property type="match status" value="1"/>
</dbReference>
<dbReference type="SMART" id="SM00418">
    <property type="entry name" value="HTH_ARSR"/>
    <property type="match status" value="1"/>
</dbReference>
<sequence length="113" mass="12812">MPTAKPRKAPPADAAPVFAALGDATRLRIVTRLCREGPLAMVQLQDDHEVSRQAVAKHLCALEQAGLLRSERVGRERIWALQAQRLTQARLYLDQISEQWDQALSRLRDFVER</sequence>
<dbReference type="STRING" id="489703.SAMN04488038_109126"/>
<protein>
    <submittedName>
        <fullName evidence="2">Transcriptional regulator, ArsR family</fullName>
    </submittedName>
</protein>
<evidence type="ECO:0000313" key="2">
    <source>
        <dbReference type="EMBL" id="SEQ68272.1"/>
    </source>
</evidence>
<keyword evidence="3" id="KW-1185">Reference proteome</keyword>
<evidence type="ECO:0000259" key="1">
    <source>
        <dbReference type="PROSITE" id="PS50987"/>
    </source>
</evidence>
<dbReference type="CDD" id="cd00090">
    <property type="entry name" value="HTH_ARSR"/>
    <property type="match status" value="1"/>
</dbReference>
<name>A0A1H9I1B9_9GAMM</name>
<dbReference type="NCBIfam" id="NF033788">
    <property type="entry name" value="HTH_metalloreg"/>
    <property type="match status" value="1"/>
</dbReference>
<dbReference type="PANTHER" id="PTHR38600">
    <property type="entry name" value="TRANSCRIPTIONAL REGULATORY PROTEIN"/>
    <property type="match status" value="1"/>
</dbReference>
<dbReference type="InterPro" id="IPR001845">
    <property type="entry name" value="HTH_ArsR_DNA-bd_dom"/>
</dbReference>
<proteinExistence type="predicted"/>
<dbReference type="GO" id="GO:0003700">
    <property type="term" value="F:DNA-binding transcription factor activity"/>
    <property type="evidence" value="ECO:0007669"/>
    <property type="project" value="InterPro"/>
</dbReference>
<dbReference type="AlphaFoldDB" id="A0A1H9I1B9"/>
<reference evidence="2 3" key="1">
    <citation type="submission" date="2016-10" db="EMBL/GenBank/DDBJ databases">
        <authorList>
            <person name="de Groot N.N."/>
        </authorList>
    </citation>
    <scope>NUCLEOTIDE SEQUENCE [LARGE SCALE GENOMIC DNA]</scope>
    <source>
        <strain evidence="2 3">DSM 25927</strain>
    </source>
</reference>
<dbReference type="PANTHER" id="PTHR38600:SF2">
    <property type="entry name" value="SLL0088 PROTEIN"/>
    <property type="match status" value="1"/>
</dbReference>